<dbReference type="EMBL" id="QJKJ01010052">
    <property type="protein sequence ID" value="RDX74813.1"/>
    <property type="molecule type" value="Genomic_DNA"/>
</dbReference>
<organism evidence="2 3">
    <name type="scientific">Mucuna pruriens</name>
    <name type="common">Velvet bean</name>
    <name type="synonym">Dolichos pruriens</name>
    <dbReference type="NCBI Taxonomy" id="157652"/>
    <lineage>
        <taxon>Eukaryota</taxon>
        <taxon>Viridiplantae</taxon>
        <taxon>Streptophyta</taxon>
        <taxon>Embryophyta</taxon>
        <taxon>Tracheophyta</taxon>
        <taxon>Spermatophyta</taxon>
        <taxon>Magnoliopsida</taxon>
        <taxon>eudicotyledons</taxon>
        <taxon>Gunneridae</taxon>
        <taxon>Pentapetalae</taxon>
        <taxon>rosids</taxon>
        <taxon>fabids</taxon>
        <taxon>Fabales</taxon>
        <taxon>Fabaceae</taxon>
        <taxon>Papilionoideae</taxon>
        <taxon>50 kb inversion clade</taxon>
        <taxon>NPAAA clade</taxon>
        <taxon>indigoferoid/millettioid clade</taxon>
        <taxon>Phaseoleae</taxon>
        <taxon>Mucuna</taxon>
    </lineage>
</organism>
<dbReference type="OrthoDB" id="1689420at2759"/>
<dbReference type="Pfam" id="PF03732">
    <property type="entry name" value="Retrotrans_gag"/>
    <property type="match status" value="1"/>
</dbReference>
<accession>A0A371F9I3</accession>
<protein>
    <recommendedName>
        <fullName evidence="1">Retrotransposon gag domain-containing protein</fullName>
    </recommendedName>
</protein>
<evidence type="ECO:0000313" key="2">
    <source>
        <dbReference type="EMBL" id="RDX74813.1"/>
    </source>
</evidence>
<dbReference type="PANTHER" id="PTHR33223:SF3">
    <property type="match status" value="1"/>
</dbReference>
<evidence type="ECO:0000259" key="1">
    <source>
        <dbReference type="Pfam" id="PF03732"/>
    </source>
</evidence>
<dbReference type="PANTHER" id="PTHR33223">
    <property type="entry name" value="CCHC-TYPE DOMAIN-CONTAINING PROTEIN"/>
    <property type="match status" value="1"/>
</dbReference>
<keyword evidence="3" id="KW-1185">Reference proteome</keyword>
<sequence length="186" mass="21161">MKCMFLEKFFPTSRTVTIQKEICGIRQHSRETLHEYWERFNKLCATCPHHQINEHIDGQDSSSSETTNLEYGKQHAIIQDQRSPHIPSADRVNIASEATRCRIESVECTIQSIRHMYLHGAPNKYVPHIVGNRVGQCRAAILVKSESRALCGLEIRICPKHVGSELEQLSAVGSDIPVPSFRQQQQ</sequence>
<feature type="non-terminal residue" evidence="2">
    <location>
        <position position="1"/>
    </location>
</feature>
<evidence type="ECO:0000313" key="3">
    <source>
        <dbReference type="Proteomes" id="UP000257109"/>
    </source>
</evidence>
<reference evidence="2" key="1">
    <citation type="submission" date="2018-05" db="EMBL/GenBank/DDBJ databases">
        <title>Draft genome of Mucuna pruriens seed.</title>
        <authorList>
            <person name="Nnadi N.E."/>
            <person name="Vos R."/>
            <person name="Hasami M.H."/>
            <person name="Devisetty U.K."/>
            <person name="Aguiy J.C."/>
        </authorList>
    </citation>
    <scope>NUCLEOTIDE SEQUENCE [LARGE SCALE GENOMIC DNA]</scope>
    <source>
        <strain evidence="2">JCA_2017</strain>
    </source>
</reference>
<comment type="caution">
    <text evidence="2">The sequence shown here is derived from an EMBL/GenBank/DDBJ whole genome shotgun (WGS) entry which is preliminary data.</text>
</comment>
<dbReference type="AlphaFoldDB" id="A0A371F9I3"/>
<gene>
    <name evidence="2" type="ORF">CR513_45394</name>
</gene>
<name>A0A371F9I3_MUCPR</name>
<dbReference type="Proteomes" id="UP000257109">
    <property type="component" value="Unassembled WGS sequence"/>
</dbReference>
<feature type="domain" description="Retrotransposon gag" evidence="1">
    <location>
        <begin position="2"/>
        <end position="55"/>
    </location>
</feature>
<proteinExistence type="predicted"/>
<dbReference type="InterPro" id="IPR005162">
    <property type="entry name" value="Retrotrans_gag_dom"/>
</dbReference>